<evidence type="ECO:0000313" key="5">
    <source>
        <dbReference type="EMBL" id="MSS00798.1"/>
    </source>
</evidence>
<dbReference type="SMART" id="SM00342">
    <property type="entry name" value="HTH_ARAC"/>
    <property type="match status" value="1"/>
</dbReference>
<name>A0A7X2T3A4_9FIRM</name>
<dbReference type="PROSITE" id="PS00041">
    <property type="entry name" value="HTH_ARAC_FAMILY_1"/>
    <property type="match status" value="1"/>
</dbReference>
<dbReference type="SUPFAM" id="SSF46689">
    <property type="entry name" value="Homeodomain-like"/>
    <property type="match status" value="2"/>
</dbReference>
<dbReference type="GO" id="GO:0043565">
    <property type="term" value="F:sequence-specific DNA binding"/>
    <property type="evidence" value="ECO:0007669"/>
    <property type="project" value="InterPro"/>
</dbReference>
<dbReference type="PROSITE" id="PS01124">
    <property type="entry name" value="HTH_ARAC_FAMILY_2"/>
    <property type="match status" value="1"/>
</dbReference>
<dbReference type="InterPro" id="IPR037923">
    <property type="entry name" value="HTH-like"/>
</dbReference>
<keyword evidence="1" id="KW-0805">Transcription regulation</keyword>
<dbReference type="EMBL" id="VUMM01000002">
    <property type="protein sequence ID" value="MSS00798.1"/>
    <property type="molecule type" value="Genomic_DNA"/>
</dbReference>
<dbReference type="InterPro" id="IPR009057">
    <property type="entry name" value="Homeodomain-like_sf"/>
</dbReference>
<dbReference type="RefSeq" id="WP_154459272.1">
    <property type="nucleotide sequence ID" value="NZ_VUMM01000002.1"/>
</dbReference>
<comment type="caution">
    <text evidence="5">The sequence shown here is derived from an EMBL/GenBank/DDBJ whole genome shotgun (WGS) entry which is preliminary data.</text>
</comment>
<dbReference type="Gene3D" id="1.10.10.60">
    <property type="entry name" value="Homeodomain-like"/>
    <property type="match status" value="2"/>
</dbReference>
<dbReference type="InterPro" id="IPR018060">
    <property type="entry name" value="HTH_AraC"/>
</dbReference>
<evidence type="ECO:0000256" key="2">
    <source>
        <dbReference type="ARBA" id="ARBA00023125"/>
    </source>
</evidence>
<dbReference type="PANTHER" id="PTHR43280:SF2">
    <property type="entry name" value="HTH-TYPE TRANSCRIPTIONAL REGULATOR EXSA"/>
    <property type="match status" value="1"/>
</dbReference>
<evidence type="ECO:0000256" key="1">
    <source>
        <dbReference type="ARBA" id="ARBA00023015"/>
    </source>
</evidence>
<dbReference type="PRINTS" id="PR00032">
    <property type="entry name" value="HTHARAC"/>
</dbReference>
<gene>
    <name evidence="5" type="ORF">FYJ50_01460</name>
</gene>
<dbReference type="GO" id="GO:0003700">
    <property type="term" value="F:DNA-binding transcription factor activity"/>
    <property type="evidence" value="ECO:0007669"/>
    <property type="project" value="InterPro"/>
</dbReference>
<dbReference type="InterPro" id="IPR020449">
    <property type="entry name" value="Tscrpt_reg_AraC-type_HTH"/>
</dbReference>
<evidence type="ECO:0000259" key="4">
    <source>
        <dbReference type="PROSITE" id="PS01124"/>
    </source>
</evidence>
<feature type="domain" description="HTH araC/xylS-type" evidence="4">
    <location>
        <begin position="286"/>
        <end position="384"/>
    </location>
</feature>
<dbReference type="PANTHER" id="PTHR43280">
    <property type="entry name" value="ARAC-FAMILY TRANSCRIPTIONAL REGULATOR"/>
    <property type="match status" value="1"/>
</dbReference>
<keyword evidence="3" id="KW-0804">Transcription</keyword>
<dbReference type="Pfam" id="PF12833">
    <property type="entry name" value="HTH_18"/>
    <property type="match status" value="1"/>
</dbReference>
<evidence type="ECO:0000256" key="3">
    <source>
        <dbReference type="ARBA" id="ARBA00023163"/>
    </source>
</evidence>
<reference evidence="5 6" key="1">
    <citation type="submission" date="2019-08" db="EMBL/GenBank/DDBJ databases">
        <title>In-depth cultivation of the pig gut microbiome towards novel bacterial diversity and tailored functional studies.</title>
        <authorList>
            <person name="Wylensek D."/>
            <person name="Hitch T.C.A."/>
            <person name="Clavel T."/>
        </authorList>
    </citation>
    <scope>NUCLEOTIDE SEQUENCE [LARGE SCALE GENOMIC DNA]</scope>
    <source>
        <strain evidence="5 6">LKV-178-WT-2G</strain>
    </source>
</reference>
<dbReference type="InterPro" id="IPR018062">
    <property type="entry name" value="HTH_AraC-typ_CS"/>
</dbReference>
<accession>A0A7X2T3A4</accession>
<dbReference type="AlphaFoldDB" id="A0A7X2T3A4"/>
<dbReference type="Proteomes" id="UP000470082">
    <property type="component" value="Unassembled WGS sequence"/>
</dbReference>
<sequence>MFNKTSSVEYLKFGEVYYDSSERSYDQNHILTIQNDTLTFLFEADDDIYVKSVEGICMLVISNTLDPKYFSEFVIHRTIKINKGVYFNFIPLGNTSKVEMAFNQNTSIINRFFNGIYTHSRIKPNFRIQELVAYYYNIRSTNYIFSGEKDQHWEITYVDSGTLYTTIEDQEFELHSNELIVYAPEQFHTQSTKEEVCSYLTFIVSMDISEDDKEKLINRVFKISRDSRTSVEKFVQADEDKSQYDQNSMIISLEYVINDLLKLSIKQDRKVASTPMQQRFENEMINEILLYINQNIYTSLNVEEICDYFAISRSTLQSLFRNNLHIAPKEYISNLKLDKSKLLIKESKYTISEIASILGFSSIHYFSRRFKQKFGINPSEYANKILK</sequence>
<evidence type="ECO:0000313" key="6">
    <source>
        <dbReference type="Proteomes" id="UP000470082"/>
    </source>
</evidence>
<keyword evidence="2" id="KW-0238">DNA-binding</keyword>
<protein>
    <submittedName>
        <fullName evidence="5">Helix-turn-helix transcriptional regulator</fullName>
    </submittedName>
</protein>
<proteinExistence type="predicted"/>
<keyword evidence="6" id="KW-1185">Reference proteome</keyword>
<organism evidence="5 6">
    <name type="scientific">Floccifex porci</name>
    <dbReference type="NCBI Taxonomy" id="2606629"/>
    <lineage>
        <taxon>Bacteria</taxon>
        <taxon>Bacillati</taxon>
        <taxon>Bacillota</taxon>
        <taxon>Erysipelotrichia</taxon>
        <taxon>Erysipelotrichales</taxon>
        <taxon>Erysipelotrichaceae</taxon>
        <taxon>Floccifex</taxon>
    </lineage>
</organism>
<dbReference type="SUPFAM" id="SSF51215">
    <property type="entry name" value="Regulatory protein AraC"/>
    <property type="match status" value="1"/>
</dbReference>